<keyword evidence="5" id="KW-0378">Hydrolase</keyword>
<evidence type="ECO:0000256" key="1">
    <source>
        <dbReference type="ARBA" id="ARBA00001070"/>
    </source>
</evidence>
<dbReference type="PANTHER" id="PTHR42881:SF2">
    <property type="entry name" value="PROLYL ENDOPEPTIDASE"/>
    <property type="match status" value="1"/>
</dbReference>
<gene>
    <name evidence="12" type="ORF">NIASO_06930</name>
</gene>
<proteinExistence type="inferred from homology"/>
<dbReference type="RefSeq" id="WP_008585093.1">
    <property type="nucleotide sequence ID" value="NZ_CP007035.1"/>
</dbReference>
<feature type="domain" description="Peptidase S9 prolyl oligopeptidase catalytic" evidence="10">
    <location>
        <begin position="485"/>
        <end position="697"/>
    </location>
</feature>
<dbReference type="Gene3D" id="3.40.50.1820">
    <property type="entry name" value="alpha/beta hydrolase"/>
    <property type="match status" value="1"/>
</dbReference>
<dbReference type="InterPro" id="IPR002470">
    <property type="entry name" value="Peptidase_S9A"/>
</dbReference>
<sequence>MRKLIFTSFVFITMNSTAQISYPATAKQPVTDDYFGTKVEDPYRWLEDDNSAATKAWVKEENGVTNAYLKTIPYRDKIAKRLEALWNYPKYGAPFKKGSWYYFYKNDGLQNQAVLYRSKNLQGEQEVFIDPNTLSSEGIAALSSVSFSKDGSLCAYSVARAGSDWTEIFVMNTATKELLADKINWTKFGGVAWKGDEGFYYSAYDEPDEKSKLSKKNEFQKVFYHKLGTPQKQDPIVYEDKVHPLRYFGAGLTEDERFLILYVTEGTSGSELWIRDLKDPQQKAFILLVKGFDTESSVIENNGDGVLVRTNYQAPNYRVVEIDPKNPAREHWKTVIPEQKEALQGVGTGGGALFANYLKDAASKIVQYDFNGRQVRDITLPGIGTAGGFGAEKEDHEFYYTYSSFATPPAIYKYDIGSGNSVLYKKTELSLNTDDIITEQVFFKSKDGANVPMFLTYKKGLKKDGNNPVLLYGYGGFNIPMTPGFSISNAFFVEQGGIYVVVNLRGGSEYGEAWHKAGMLLKKQNVFNDFIAAAEHLIAANYTNKNKIAVRGGSNGGLLVGAVMTQRPDLFKVAIPQVGVMDMLRFQKFTVGWGWTVEYGSSDSANYFPYLYKYSPYHNLKKGVAYPATLITTGDHDDRVVPAHSFKFAARLQEYNKGTNPVLIRIETNAGHGAGKPTNKVIEEAADIWAFTMYNLGMKFK</sequence>
<evidence type="ECO:0000259" key="11">
    <source>
        <dbReference type="Pfam" id="PF02897"/>
    </source>
</evidence>
<dbReference type="KEGG" id="nso:NIASO_06930"/>
<feature type="domain" description="Peptidase S9A N-terminal" evidence="11">
    <location>
        <begin position="24"/>
        <end position="426"/>
    </location>
</feature>
<evidence type="ECO:0000256" key="5">
    <source>
        <dbReference type="ARBA" id="ARBA00022801"/>
    </source>
</evidence>
<dbReference type="InterPro" id="IPR051167">
    <property type="entry name" value="Prolyl_oligopep/macrocyclase"/>
</dbReference>
<dbReference type="InterPro" id="IPR002471">
    <property type="entry name" value="Pept_S9_AS"/>
</dbReference>
<name>W0EVY1_9BACT</name>
<dbReference type="Proteomes" id="UP000003586">
    <property type="component" value="Chromosome"/>
</dbReference>
<keyword evidence="6" id="KW-0720">Serine protease</keyword>
<dbReference type="InterPro" id="IPR023302">
    <property type="entry name" value="Pept_S9A_N"/>
</dbReference>
<evidence type="ECO:0000256" key="6">
    <source>
        <dbReference type="ARBA" id="ARBA00022825"/>
    </source>
</evidence>
<dbReference type="GO" id="GO:0004252">
    <property type="term" value="F:serine-type endopeptidase activity"/>
    <property type="evidence" value="ECO:0007669"/>
    <property type="project" value="UniProtKB-EC"/>
</dbReference>
<dbReference type="eggNOG" id="COG1505">
    <property type="taxonomic scope" value="Bacteria"/>
</dbReference>
<dbReference type="GO" id="GO:0006508">
    <property type="term" value="P:proteolysis"/>
    <property type="evidence" value="ECO:0007669"/>
    <property type="project" value="UniProtKB-KW"/>
</dbReference>
<feature type="signal peptide" evidence="9">
    <location>
        <begin position="1"/>
        <end position="18"/>
    </location>
</feature>
<evidence type="ECO:0000256" key="8">
    <source>
        <dbReference type="ARBA" id="ARBA00081187"/>
    </source>
</evidence>
<dbReference type="PANTHER" id="PTHR42881">
    <property type="entry name" value="PROLYL ENDOPEPTIDASE"/>
    <property type="match status" value="1"/>
</dbReference>
<comment type="similarity">
    <text evidence="2">Belongs to the peptidase S9A family.</text>
</comment>
<dbReference type="SUPFAM" id="SSF53474">
    <property type="entry name" value="alpha/beta-Hydrolases"/>
    <property type="match status" value="1"/>
</dbReference>
<keyword evidence="4" id="KW-0645">Protease</keyword>
<dbReference type="EMBL" id="CP007035">
    <property type="protein sequence ID" value="AHF14962.1"/>
    <property type="molecule type" value="Genomic_DNA"/>
</dbReference>
<dbReference type="InterPro" id="IPR029058">
    <property type="entry name" value="AB_hydrolase_fold"/>
</dbReference>
<evidence type="ECO:0000256" key="7">
    <source>
        <dbReference type="ARBA" id="ARBA00060121"/>
    </source>
</evidence>
<comment type="catalytic activity">
    <reaction evidence="1">
        <text>Hydrolysis of Pro-|-Xaa &gt;&gt; Ala-|-Xaa in oligopeptides.</text>
        <dbReference type="EC" id="3.4.21.26"/>
    </reaction>
</comment>
<organism evidence="12 13">
    <name type="scientific">Niabella soli DSM 19437</name>
    <dbReference type="NCBI Taxonomy" id="929713"/>
    <lineage>
        <taxon>Bacteria</taxon>
        <taxon>Pseudomonadati</taxon>
        <taxon>Bacteroidota</taxon>
        <taxon>Chitinophagia</taxon>
        <taxon>Chitinophagales</taxon>
        <taxon>Chitinophagaceae</taxon>
        <taxon>Niabella</taxon>
    </lineage>
</organism>
<dbReference type="PRINTS" id="PR00862">
    <property type="entry name" value="PROLIGOPTASE"/>
</dbReference>
<dbReference type="FunFam" id="3.40.50.1820:FF:000005">
    <property type="entry name" value="Prolyl endopeptidase"/>
    <property type="match status" value="1"/>
</dbReference>
<dbReference type="STRING" id="929713.NIASO_06930"/>
<evidence type="ECO:0000313" key="13">
    <source>
        <dbReference type="Proteomes" id="UP000003586"/>
    </source>
</evidence>
<dbReference type="Pfam" id="PF00326">
    <property type="entry name" value="Peptidase_S9"/>
    <property type="match status" value="1"/>
</dbReference>
<dbReference type="OrthoDB" id="9801421at2"/>
<dbReference type="EC" id="3.4.21.26" evidence="3"/>
<evidence type="ECO:0000256" key="2">
    <source>
        <dbReference type="ARBA" id="ARBA00005228"/>
    </source>
</evidence>
<evidence type="ECO:0000313" key="12">
    <source>
        <dbReference type="EMBL" id="AHF14962.1"/>
    </source>
</evidence>
<keyword evidence="9" id="KW-0732">Signal</keyword>
<dbReference type="Pfam" id="PF02897">
    <property type="entry name" value="Peptidase_S9_N"/>
    <property type="match status" value="1"/>
</dbReference>
<evidence type="ECO:0000259" key="10">
    <source>
        <dbReference type="Pfam" id="PF00326"/>
    </source>
</evidence>
<comment type="function">
    <text evidence="7">Cleaves peptide bonds on the C-terminal side of prolyl residues within peptides that are up to approximately 30 amino acids long. Has an absolute requirement for an X-Pro bond in the trans configuration immediately preceding the Pro-Y scissible bond.</text>
</comment>
<dbReference type="InterPro" id="IPR001375">
    <property type="entry name" value="Peptidase_S9_cat"/>
</dbReference>
<feature type="chain" id="PRO_5004788228" description="prolyl oligopeptidase" evidence="9">
    <location>
        <begin position="19"/>
        <end position="701"/>
    </location>
</feature>
<dbReference type="PROSITE" id="PS00708">
    <property type="entry name" value="PRO_ENDOPEP_SER"/>
    <property type="match status" value="1"/>
</dbReference>
<dbReference type="HOGENOM" id="CLU_011290_1_1_10"/>
<accession>W0EVY1</accession>
<keyword evidence="13" id="KW-1185">Reference proteome</keyword>
<dbReference type="GO" id="GO:0070012">
    <property type="term" value="F:oligopeptidase activity"/>
    <property type="evidence" value="ECO:0007669"/>
    <property type="project" value="TreeGrafter"/>
</dbReference>
<protein>
    <recommendedName>
        <fullName evidence="3">prolyl oligopeptidase</fullName>
        <ecNumber evidence="3">3.4.21.26</ecNumber>
    </recommendedName>
    <alternativeName>
        <fullName evidence="8">Proline-specific endopeptidase</fullName>
    </alternativeName>
</protein>
<evidence type="ECO:0000256" key="9">
    <source>
        <dbReference type="SAM" id="SignalP"/>
    </source>
</evidence>
<dbReference type="GO" id="GO:0005829">
    <property type="term" value="C:cytosol"/>
    <property type="evidence" value="ECO:0007669"/>
    <property type="project" value="TreeGrafter"/>
</dbReference>
<evidence type="ECO:0000256" key="3">
    <source>
        <dbReference type="ARBA" id="ARBA00011897"/>
    </source>
</evidence>
<dbReference type="Gene3D" id="2.130.10.120">
    <property type="entry name" value="Prolyl oligopeptidase, N-terminal domain"/>
    <property type="match status" value="1"/>
</dbReference>
<dbReference type="AlphaFoldDB" id="W0EVY1"/>
<evidence type="ECO:0000256" key="4">
    <source>
        <dbReference type="ARBA" id="ARBA00022670"/>
    </source>
</evidence>
<dbReference type="SUPFAM" id="SSF50993">
    <property type="entry name" value="Peptidase/esterase 'gauge' domain"/>
    <property type="match status" value="1"/>
</dbReference>
<reference evidence="12 13" key="1">
    <citation type="submission" date="2013-12" db="EMBL/GenBank/DDBJ databases">
        <authorList>
            <consortium name="DOE Joint Genome Institute"/>
            <person name="Eisen J."/>
            <person name="Huntemann M."/>
            <person name="Han J."/>
            <person name="Chen A."/>
            <person name="Kyrpides N."/>
            <person name="Mavromatis K."/>
            <person name="Markowitz V."/>
            <person name="Palaniappan K."/>
            <person name="Ivanova N."/>
            <person name="Schaumberg A."/>
            <person name="Pati A."/>
            <person name="Liolios K."/>
            <person name="Nordberg H.P."/>
            <person name="Cantor M.N."/>
            <person name="Hua S.X."/>
            <person name="Woyke T."/>
        </authorList>
    </citation>
    <scope>NUCLEOTIDE SEQUENCE [LARGE SCALE GENOMIC DNA]</scope>
    <source>
        <strain evidence="13">DSM 19437</strain>
    </source>
</reference>